<evidence type="ECO:0000256" key="2">
    <source>
        <dbReference type="ARBA" id="ARBA00010100"/>
    </source>
</evidence>
<sequence>MWSHVYDPLGNPWLSTLCAAIPVIVLLGALGLFHIKAHIAALMGLVASLVVAIGIFGMPADMAMSATLMGAANGLMPIGWIILNVIFLYQLTERKGQFAVLRESITGVTNDRRLQLLLIAFCFGAFFEGAGGFGTPVAVTGAMLIGLGFSPLAASGLSLIANTAPVAYGALGTPINTLAKVTGLDVMQISSMVGRQMTPFAIIVPFWLLIAFCGWRNTLRIWPAALVAGVSFAIPQLIVSNTMGPELVAVIASVCSIAALVLFLKVWHPAEIYASTAGTMAGREVEAAHANGPTEKRSRHGYSTAEVVRAWLPWLVLSVMVFAWGSPTMKKALDAIFTLDIQWPGLHNLVQKMPPVVAEPHLEAAVYKLNILSTTGTGILVAGLISGLIMGYRPGEMMRVYRETFWSLRYSLMTIVAMLALGYLTRYSGVDITLGLAFSHTGVLYPFFGTLLGWLGVALTGSDTAANVLFGGLQKASAQQLGLSPVLMAAANSSGGVMGKMIDAQSIVVASTATQYYGKEGVILRYVFFHSLALACLVGLVVTAMAYLPPFTSLVLWP</sequence>
<evidence type="ECO:0000313" key="10">
    <source>
        <dbReference type="Proteomes" id="UP000294801"/>
    </source>
</evidence>
<feature type="transmembrane region" description="Helical" evidence="8">
    <location>
        <begin position="197"/>
        <end position="215"/>
    </location>
</feature>
<dbReference type="RefSeq" id="WP_132097773.1">
    <property type="nucleotide sequence ID" value="NZ_SMDA01000001.1"/>
</dbReference>
<keyword evidence="4" id="KW-1003">Cell membrane</keyword>
<keyword evidence="8" id="KW-0997">Cell inner membrane</keyword>
<name>A0ABY2D0X4_GULMO</name>
<feature type="transmembrane region" description="Helical" evidence="8">
    <location>
        <begin position="371"/>
        <end position="392"/>
    </location>
</feature>
<feature type="transmembrane region" description="Helical" evidence="8">
    <location>
        <begin position="12"/>
        <end position="33"/>
    </location>
</feature>
<evidence type="ECO:0000256" key="7">
    <source>
        <dbReference type="ARBA" id="ARBA00023136"/>
    </source>
</evidence>
<protein>
    <recommendedName>
        <fullName evidence="8">L-lactate permease</fullName>
    </recommendedName>
</protein>
<evidence type="ECO:0000256" key="6">
    <source>
        <dbReference type="ARBA" id="ARBA00022989"/>
    </source>
</evidence>
<evidence type="ECO:0000313" key="9">
    <source>
        <dbReference type="EMBL" id="TCW33925.1"/>
    </source>
</evidence>
<evidence type="ECO:0000256" key="4">
    <source>
        <dbReference type="ARBA" id="ARBA00022475"/>
    </source>
</evidence>
<keyword evidence="5 8" id="KW-0812">Transmembrane</keyword>
<dbReference type="PANTHER" id="PTHR30003:SF0">
    <property type="entry name" value="GLYCOLATE PERMEASE GLCA-RELATED"/>
    <property type="match status" value="1"/>
</dbReference>
<evidence type="ECO:0000256" key="8">
    <source>
        <dbReference type="RuleBase" id="RU365092"/>
    </source>
</evidence>
<comment type="caution">
    <text evidence="9">The sequence shown here is derived from an EMBL/GenBank/DDBJ whole genome shotgun (WGS) entry which is preliminary data.</text>
</comment>
<keyword evidence="6 8" id="KW-1133">Transmembrane helix</keyword>
<feature type="transmembrane region" description="Helical" evidence="8">
    <location>
        <begin position="247"/>
        <end position="267"/>
    </location>
</feature>
<organism evidence="9 10">
    <name type="scientific">Gulbenkiania mobilis</name>
    <dbReference type="NCBI Taxonomy" id="397457"/>
    <lineage>
        <taxon>Bacteria</taxon>
        <taxon>Pseudomonadati</taxon>
        <taxon>Pseudomonadota</taxon>
        <taxon>Betaproteobacteria</taxon>
        <taxon>Neisseriales</taxon>
        <taxon>Chromobacteriaceae</taxon>
        <taxon>Gulbenkiania</taxon>
    </lineage>
</organism>
<feature type="transmembrane region" description="Helical" evidence="8">
    <location>
        <begin position="116"/>
        <end position="149"/>
    </location>
</feature>
<comment type="function">
    <text evidence="8">Uptake of L-lactate across the membrane. Can also transport D-lactate and glycolate.</text>
</comment>
<dbReference type="NCBIfam" id="TIGR00795">
    <property type="entry name" value="lctP"/>
    <property type="match status" value="1"/>
</dbReference>
<comment type="subcellular location">
    <subcellularLocation>
        <location evidence="8">Cell inner membrane</location>
        <topology evidence="8">Multi-pass membrane protein</topology>
    </subcellularLocation>
    <subcellularLocation>
        <location evidence="1">Cell membrane</location>
        <topology evidence="1">Multi-pass membrane protein</topology>
    </subcellularLocation>
</comment>
<dbReference type="Proteomes" id="UP000294801">
    <property type="component" value="Unassembled WGS sequence"/>
</dbReference>
<feature type="transmembrane region" description="Helical" evidence="8">
    <location>
        <begin position="40"/>
        <end position="60"/>
    </location>
</feature>
<feature type="transmembrane region" description="Helical" evidence="8">
    <location>
        <begin position="404"/>
        <end position="424"/>
    </location>
</feature>
<feature type="transmembrane region" description="Helical" evidence="8">
    <location>
        <begin position="307"/>
        <end position="325"/>
    </location>
</feature>
<evidence type="ECO:0000256" key="3">
    <source>
        <dbReference type="ARBA" id="ARBA00022448"/>
    </source>
</evidence>
<feature type="transmembrane region" description="Helical" evidence="8">
    <location>
        <begin position="66"/>
        <end position="89"/>
    </location>
</feature>
<keyword evidence="3 8" id="KW-0813">Transport</keyword>
<reference evidence="9 10" key="1">
    <citation type="submission" date="2019-03" db="EMBL/GenBank/DDBJ databases">
        <title>Genomic Encyclopedia of Type Strains, Phase IV (KMG-IV): sequencing the most valuable type-strain genomes for metagenomic binning, comparative biology and taxonomic classification.</title>
        <authorList>
            <person name="Goeker M."/>
        </authorList>
    </citation>
    <scope>NUCLEOTIDE SEQUENCE [LARGE SCALE GENOMIC DNA]</scope>
    <source>
        <strain evidence="9 10">DSM 18507</strain>
    </source>
</reference>
<comment type="similarity">
    <text evidence="2 8">Belongs to the lactate permease family.</text>
</comment>
<dbReference type="InterPro" id="IPR003804">
    <property type="entry name" value="Lactate_perm"/>
</dbReference>
<keyword evidence="7 8" id="KW-0472">Membrane</keyword>
<dbReference type="EMBL" id="SMDA01000001">
    <property type="protein sequence ID" value="TCW33925.1"/>
    <property type="molecule type" value="Genomic_DNA"/>
</dbReference>
<feature type="transmembrane region" description="Helical" evidence="8">
    <location>
        <begin position="526"/>
        <end position="548"/>
    </location>
</feature>
<evidence type="ECO:0000256" key="5">
    <source>
        <dbReference type="ARBA" id="ARBA00022692"/>
    </source>
</evidence>
<accession>A0ABY2D0X4</accession>
<gene>
    <name evidence="9" type="ORF">EV669_101462</name>
</gene>
<proteinExistence type="inferred from homology"/>
<keyword evidence="10" id="KW-1185">Reference proteome</keyword>
<evidence type="ECO:0000256" key="1">
    <source>
        <dbReference type="ARBA" id="ARBA00004651"/>
    </source>
</evidence>
<feature type="transmembrane region" description="Helical" evidence="8">
    <location>
        <begin position="444"/>
        <end position="470"/>
    </location>
</feature>
<dbReference type="PANTHER" id="PTHR30003">
    <property type="entry name" value="L-LACTATE PERMEASE"/>
    <property type="match status" value="1"/>
</dbReference>
<feature type="transmembrane region" description="Helical" evidence="8">
    <location>
        <begin position="222"/>
        <end position="241"/>
    </location>
</feature>
<dbReference type="Pfam" id="PF02652">
    <property type="entry name" value="Lactate_perm"/>
    <property type="match status" value="1"/>
</dbReference>